<dbReference type="EMBL" id="CP163445">
    <property type="protein sequence ID" value="XDQ78173.1"/>
    <property type="molecule type" value="Genomic_DNA"/>
</dbReference>
<evidence type="ECO:0008006" key="2">
    <source>
        <dbReference type="Google" id="ProtNLM"/>
    </source>
</evidence>
<dbReference type="Gene3D" id="2.30.320.10">
    <property type="entry name" value="YwqG-like"/>
    <property type="match status" value="1"/>
</dbReference>
<protein>
    <recommendedName>
        <fullName evidence="2">DUF1963 domain-containing protein</fullName>
    </recommendedName>
</protein>
<dbReference type="RefSeq" id="WP_369182700.1">
    <property type="nucleotide sequence ID" value="NZ_CP163445.1"/>
</dbReference>
<dbReference type="AlphaFoldDB" id="A0AB39TG71"/>
<gene>
    <name evidence="1" type="ORF">AB2U05_06645</name>
</gene>
<organism evidence="1">
    <name type="scientific">Streptomyces sp. Y1</name>
    <dbReference type="NCBI Taxonomy" id="3238634"/>
    <lineage>
        <taxon>Bacteria</taxon>
        <taxon>Bacillati</taxon>
        <taxon>Actinomycetota</taxon>
        <taxon>Actinomycetes</taxon>
        <taxon>Kitasatosporales</taxon>
        <taxon>Streptomycetaceae</taxon>
        <taxon>Streptomyces</taxon>
    </lineage>
</organism>
<reference evidence="1" key="1">
    <citation type="submission" date="2024-07" db="EMBL/GenBank/DDBJ databases">
        <authorList>
            <person name="Yu S.T."/>
        </authorList>
    </citation>
    <scope>NUCLEOTIDE SEQUENCE</scope>
    <source>
        <strain evidence="1">Y1</strain>
    </source>
</reference>
<evidence type="ECO:0000313" key="1">
    <source>
        <dbReference type="EMBL" id="XDQ78173.1"/>
    </source>
</evidence>
<name>A0AB39TG71_9ACTN</name>
<proteinExistence type="predicted"/>
<sequence>MSRTTPPRRVDIAAVFPELAPLARRTVRLHPRLGAPGVRDSSVGGPLLWPADEPWPVCEGPHPEEGDDELPVSPVDVRLRRALYARMSAGHRLDDQERAALDATYEGHAWGREPNALLPVAQLYARDIPGLPCPDGADLLQVLWCPLEHEPEELPAARLVWRSAAEVGAVLPAPPEPAHLSNHGDYVPEPCVLHPEVVTEYPAPGELEPGLAERIEDWCVRELTGADPRYQQEYQFRAYYSFELSVAPGWKAGGWGPWGFRDPWVMRCGACESVMSPLLTISSGQLDGSGWDPVEDRDAEEDLGVKIGRSYSMQLYHCPQSFEHPHLEVMQ</sequence>
<accession>A0AB39TG71</accession>